<comment type="caution">
    <text evidence="4">The sequence shown here is derived from an EMBL/GenBank/DDBJ whole genome shotgun (WGS) entry which is preliminary data.</text>
</comment>
<dbReference type="AlphaFoldDB" id="A0A0F9LFV4"/>
<keyword evidence="2" id="KW-0472">Membrane</keyword>
<feature type="domain" description="Transketolase-like pyrimidine-binding" evidence="3">
    <location>
        <begin position="18"/>
        <end position="174"/>
    </location>
</feature>
<keyword evidence="2" id="KW-0812">Transmembrane</keyword>
<sequence>MYARIVGTYKEEMIKAMQLLSRNPTTIFIGQNIKYEGSPAYETLQTIPDSRKIEMPVAEDMQLGICIGLSLSGFLPICIFPRMDFMMRAMDQLVNHLDKMEDMTNQRFTPHVIIRTIIGATKPLYPGEQHCQDYTEGLQAMLARVKVHRLEKAEDIVPKYREALNRIGESTILVEYAEKIRGG</sequence>
<gene>
    <name evidence="4" type="ORF">LCGC14_1282470</name>
</gene>
<dbReference type="InterPro" id="IPR005475">
    <property type="entry name" value="Transketolase-like_Pyr-bd"/>
</dbReference>
<name>A0A0F9LFV4_9ZZZZ</name>
<proteinExistence type="predicted"/>
<evidence type="ECO:0000259" key="3">
    <source>
        <dbReference type="Pfam" id="PF02779"/>
    </source>
</evidence>
<organism evidence="4">
    <name type="scientific">marine sediment metagenome</name>
    <dbReference type="NCBI Taxonomy" id="412755"/>
    <lineage>
        <taxon>unclassified sequences</taxon>
        <taxon>metagenomes</taxon>
        <taxon>ecological metagenomes</taxon>
    </lineage>
</organism>
<evidence type="ECO:0000256" key="1">
    <source>
        <dbReference type="ARBA" id="ARBA00023052"/>
    </source>
</evidence>
<evidence type="ECO:0000256" key="2">
    <source>
        <dbReference type="SAM" id="Phobius"/>
    </source>
</evidence>
<keyword evidence="1" id="KW-0786">Thiamine pyrophosphate</keyword>
<dbReference type="PANTHER" id="PTHR43257">
    <property type="entry name" value="PYRUVATE DEHYDROGENASE E1 COMPONENT BETA SUBUNIT"/>
    <property type="match status" value="1"/>
</dbReference>
<accession>A0A0F9LFV4</accession>
<feature type="transmembrane region" description="Helical" evidence="2">
    <location>
        <begin position="61"/>
        <end position="80"/>
    </location>
</feature>
<dbReference type="Pfam" id="PF02779">
    <property type="entry name" value="Transket_pyr"/>
    <property type="match status" value="1"/>
</dbReference>
<protein>
    <recommendedName>
        <fullName evidence="3">Transketolase-like pyrimidine-binding domain-containing protein</fullName>
    </recommendedName>
</protein>
<dbReference type="SUPFAM" id="SSF52518">
    <property type="entry name" value="Thiamin diphosphate-binding fold (THDP-binding)"/>
    <property type="match status" value="1"/>
</dbReference>
<evidence type="ECO:0000313" key="4">
    <source>
        <dbReference type="EMBL" id="KKM86091.1"/>
    </source>
</evidence>
<keyword evidence="2" id="KW-1133">Transmembrane helix</keyword>
<reference evidence="4" key="1">
    <citation type="journal article" date="2015" name="Nature">
        <title>Complex archaea that bridge the gap between prokaryotes and eukaryotes.</title>
        <authorList>
            <person name="Spang A."/>
            <person name="Saw J.H."/>
            <person name="Jorgensen S.L."/>
            <person name="Zaremba-Niedzwiedzka K."/>
            <person name="Martijn J."/>
            <person name="Lind A.E."/>
            <person name="van Eijk R."/>
            <person name="Schleper C."/>
            <person name="Guy L."/>
            <person name="Ettema T.J."/>
        </authorList>
    </citation>
    <scope>NUCLEOTIDE SEQUENCE</scope>
</reference>
<dbReference type="EMBL" id="LAZR01007310">
    <property type="protein sequence ID" value="KKM86091.1"/>
    <property type="molecule type" value="Genomic_DNA"/>
</dbReference>
<dbReference type="Gene3D" id="3.40.50.970">
    <property type="match status" value="1"/>
</dbReference>
<dbReference type="InterPro" id="IPR029061">
    <property type="entry name" value="THDP-binding"/>
</dbReference>
<dbReference type="PANTHER" id="PTHR43257:SF2">
    <property type="entry name" value="PYRUVATE DEHYDROGENASE E1 COMPONENT SUBUNIT BETA"/>
    <property type="match status" value="1"/>
</dbReference>